<feature type="transmembrane region" description="Helical" evidence="8">
    <location>
        <begin position="257"/>
        <end position="276"/>
    </location>
</feature>
<dbReference type="PANTHER" id="PTHR33406:SF6">
    <property type="entry name" value="MEMBRANE PROTEIN YDGH-RELATED"/>
    <property type="match status" value="1"/>
</dbReference>
<reference evidence="10" key="1">
    <citation type="submission" date="2020-02" db="EMBL/GenBank/DDBJ databases">
        <authorList>
            <person name="Meier V. D."/>
        </authorList>
    </citation>
    <scope>NUCLEOTIDE SEQUENCE</scope>
    <source>
        <strain evidence="10">AVDCRST_MAG54</strain>
    </source>
</reference>
<dbReference type="PANTHER" id="PTHR33406">
    <property type="entry name" value="MEMBRANE PROTEIN MJ1562-RELATED"/>
    <property type="match status" value="1"/>
</dbReference>
<feature type="transmembrane region" description="Helical" evidence="8">
    <location>
        <begin position="622"/>
        <end position="645"/>
    </location>
</feature>
<dbReference type="GO" id="GO:0005886">
    <property type="term" value="C:plasma membrane"/>
    <property type="evidence" value="ECO:0007669"/>
    <property type="project" value="UniProtKB-SubCell"/>
</dbReference>
<keyword evidence="3" id="KW-1003">Cell membrane</keyword>
<feature type="transmembrane region" description="Helical" evidence="8">
    <location>
        <begin position="594"/>
        <end position="616"/>
    </location>
</feature>
<evidence type="ECO:0000256" key="1">
    <source>
        <dbReference type="ARBA" id="ARBA00004651"/>
    </source>
</evidence>
<feature type="domain" description="Membrane transport protein MMPL" evidence="9">
    <location>
        <begin position="477"/>
        <end position="736"/>
    </location>
</feature>
<keyword evidence="5 8" id="KW-1133">Transmembrane helix</keyword>
<feature type="transmembrane region" description="Helical" evidence="8">
    <location>
        <begin position="330"/>
        <end position="357"/>
    </location>
</feature>
<comment type="subcellular location">
    <subcellularLocation>
        <location evidence="1">Cell membrane</location>
        <topology evidence="1">Multi-pass membrane protein</topology>
    </subcellularLocation>
</comment>
<dbReference type="EMBL" id="CADCTH010000491">
    <property type="protein sequence ID" value="CAA9283813.1"/>
    <property type="molecule type" value="Genomic_DNA"/>
</dbReference>
<dbReference type="Gene3D" id="1.20.1640.10">
    <property type="entry name" value="Multidrug efflux transporter AcrB transmembrane domain"/>
    <property type="match status" value="2"/>
</dbReference>
<dbReference type="AlphaFoldDB" id="A0A6J4JPS9"/>
<evidence type="ECO:0000259" key="9">
    <source>
        <dbReference type="Pfam" id="PF03176"/>
    </source>
</evidence>
<feature type="transmembrane region" description="Helical" evidence="8">
    <location>
        <begin position="700"/>
        <end position="726"/>
    </location>
</feature>
<keyword evidence="4 8" id="KW-0812">Transmembrane</keyword>
<evidence type="ECO:0000256" key="3">
    <source>
        <dbReference type="ARBA" id="ARBA00022475"/>
    </source>
</evidence>
<evidence type="ECO:0000256" key="5">
    <source>
        <dbReference type="ARBA" id="ARBA00022989"/>
    </source>
</evidence>
<accession>A0A6J4JPS9</accession>
<feature type="region of interest" description="Disordered" evidence="7">
    <location>
        <begin position="734"/>
        <end position="754"/>
    </location>
</feature>
<dbReference type="Pfam" id="PF03176">
    <property type="entry name" value="MMPL"/>
    <property type="match status" value="2"/>
</dbReference>
<evidence type="ECO:0000256" key="2">
    <source>
        <dbReference type="ARBA" id="ARBA00010157"/>
    </source>
</evidence>
<feature type="transmembrane region" description="Helical" evidence="8">
    <location>
        <begin position="297"/>
        <end position="318"/>
    </location>
</feature>
<gene>
    <name evidence="10" type="ORF">AVDCRST_MAG54-3849</name>
</gene>
<comment type="similarity">
    <text evidence="2">Belongs to the resistance-nodulation-cell division (RND) (TC 2.A.6) family. MmpL subfamily.</text>
</comment>
<evidence type="ECO:0000256" key="7">
    <source>
        <dbReference type="SAM" id="MobiDB-lite"/>
    </source>
</evidence>
<feature type="transmembrane region" description="Helical" evidence="8">
    <location>
        <begin position="568"/>
        <end position="587"/>
    </location>
</feature>
<evidence type="ECO:0000256" key="8">
    <source>
        <dbReference type="SAM" id="Phobius"/>
    </source>
</evidence>
<evidence type="ECO:0000256" key="4">
    <source>
        <dbReference type="ARBA" id="ARBA00022692"/>
    </source>
</evidence>
<evidence type="ECO:0000256" key="6">
    <source>
        <dbReference type="ARBA" id="ARBA00023136"/>
    </source>
</evidence>
<proteinExistence type="inferred from homology"/>
<feature type="transmembrane region" description="Helical" evidence="8">
    <location>
        <begin position="195"/>
        <end position="214"/>
    </location>
</feature>
<feature type="transmembrane region" description="Helical" evidence="8">
    <location>
        <begin position="221"/>
        <end position="245"/>
    </location>
</feature>
<protein>
    <recommendedName>
        <fullName evidence="9">Membrane transport protein MMPL domain-containing protein</fullName>
    </recommendedName>
</protein>
<dbReference type="InterPro" id="IPR004869">
    <property type="entry name" value="MMPL_dom"/>
</dbReference>
<feature type="transmembrane region" description="Helical" evidence="8">
    <location>
        <begin position="391"/>
        <end position="411"/>
    </location>
</feature>
<keyword evidence="6 8" id="KW-0472">Membrane</keyword>
<dbReference type="SUPFAM" id="SSF82866">
    <property type="entry name" value="Multidrug efflux transporter AcrB transmembrane domain"/>
    <property type="match status" value="2"/>
</dbReference>
<sequence>MVLTRGWWAVLVLLGMGVWATVTSLPTLATAGGGLSEIISEDTPAVQAQIRALEIFGLPLLTRTAVVQHDPDGLDPYAQARATLRAAEVDEPAYRGRPTPPLLLAVPVFDGLPRGLPEGLTPGSGALTPETLTSAGPTTTIVTYLFTDPRAPTWLQEQVARDYAARIDHPGDHLLGVSGTIPLQSEQGRLVAEHLTAVEVCSVLAVALVVALAFRSVLAPVITLIAAGTSYVVADHLAGTVAAAFGVSAPAQLEPVLVALALGLTTDYAVLFLSGMRRRLRAGEDGLTAARGAVEDYLVIVVVAGTTVAAGVGALSVARTELFQAFGPGLALTVLSSLVVSVLLVPPLMTMCGRALLWPGRPARQGTDEAAQFEPDRGRSRFIGLITRRKGVAPAAAVAALAVLAVSALPLTSLREAVSPMDSLPAGNPVRVAWEGAAAGFAPGVLSPTEILLTGSDVTARPESLARLQRALEDRPGVAGVLGPVQGRLPDAVPDRYALFLGPQGDAARFLVVLDADPLGARAIETLQALQRDMPTLLAAAELDEVSAAYAGDTALGLGLVESARADLVRVAVVVAAVELVLLVLFLRSLVAPLYLLGCSLLVVASALGLTSLVFGELGQEGLIFFVPFAVGALLASLGADYNIFGVGDVWQAARTRPLAQALAEAVPRSTRAIGTAGITLAASFGLVALVPLAPFQELAFAMAVGVLLDTFLVRAFLVPALIWWVGPASAWPSRRLRAPSPHPVATGTSGTTG</sequence>
<evidence type="ECO:0000313" key="10">
    <source>
        <dbReference type="EMBL" id="CAA9283813.1"/>
    </source>
</evidence>
<organism evidence="10">
    <name type="scientific">uncultured Actinomycetospora sp</name>
    <dbReference type="NCBI Taxonomy" id="1135996"/>
    <lineage>
        <taxon>Bacteria</taxon>
        <taxon>Bacillati</taxon>
        <taxon>Actinomycetota</taxon>
        <taxon>Actinomycetes</taxon>
        <taxon>Pseudonocardiales</taxon>
        <taxon>Pseudonocardiaceae</taxon>
        <taxon>Actinomycetospora</taxon>
        <taxon>environmental samples</taxon>
    </lineage>
</organism>
<feature type="transmembrane region" description="Helical" evidence="8">
    <location>
        <begin position="673"/>
        <end position="694"/>
    </location>
</feature>
<dbReference type="InterPro" id="IPR050545">
    <property type="entry name" value="Mycobact_MmpL"/>
</dbReference>
<name>A0A6J4JPS9_9PSEU</name>
<feature type="domain" description="Membrane transport protein MMPL" evidence="9">
    <location>
        <begin position="161"/>
        <end position="366"/>
    </location>
</feature>